<evidence type="ECO:0000256" key="3">
    <source>
        <dbReference type="ARBA" id="ARBA00022692"/>
    </source>
</evidence>
<comment type="subcellular location">
    <subcellularLocation>
        <location evidence="1">Cell membrane</location>
        <topology evidence="1">Multi-pass membrane protein</topology>
    </subcellularLocation>
</comment>
<gene>
    <name evidence="8" type="ORF">CLTEP_09760</name>
</gene>
<evidence type="ECO:0000313" key="9">
    <source>
        <dbReference type="Proteomes" id="UP000075531"/>
    </source>
</evidence>
<feature type="transmembrane region" description="Helical" evidence="6">
    <location>
        <begin position="20"/>
        <end position="37"/>
    </location>
</feature>
<feature type="transmembrane region" description="Helical" evidence="6">
    <location>
        <begin position="91"/>
        <end position="110"/>
    </location>
</feature>
<dbReference type="STRING" id="1121338.CLTEP_09760"/>
<dbReference type="PANTHER" id="PTHR46795:SF3">
    <property type="entry name" value="ABC TRANSPORTER PERMEASE"/>
    <property type="match status" value="1"/>
</dbReference>
<dbReference type="GO" id="GO:0005886">
    <property type="term" value="C:plasma membrane"/>
    <property type="evidence" value="ECO:0007669"/>
    <property type="project" value="UniProtKB-SubCell"/>
</dbReference>
<organism evidence="8 9">
    <name type="scientific">Clostridium tepidiprofundi DSM 19306</name>
    <dbReference type="NCBI Taxonomy" id="1121338"/>
    <lineage>
        <taxon>Bacteria</taxon>
        <taxon>Bacillati</taxon>
        <taxon>Bacillota</taxon>
        <taxon>Clostridia</taxon>
        <taxon>Eubacteriales</taxon>
        <taxon>Clostridiaceae</taxon>
        <taxon>Clostridium</taxon>
    </lineage>
</organism>
<dbReference type="PATRIC" id="fig|1121338.3.peg.1006"/>
<evidence type="ECO:0000259" key="7">
    <source>
        <dbReference type="Pfam" id="PF02687"/>
    </source>
</evidence>
<dbReference type="InterPro" id="IPR052536">
    <property type="entry name" value="ABC-4_Integral_Memb_Prot"/>
</dbReference>
<evidence type="ECO:0000256" key="1">
    <source>
        <dbReference type="ARBA" id="ARBA00004651"/>
    </source>
</evidence>
<dbReference type="EMBL" id="LTBA01000007">
    <property type="protein sequence ID" value="KYH34983.1"/>
    <property type="molecule type" value="Genomic_DNA"/>
</dbReference>
<dbReference type="AlphaFoldDB" id="A0A151B599"/>
<reference evidence="8 9" key="1">
    <citation type="submission" date="2016-02" db="EMBL/GenBank/DDBJ databases">
        <title>Genome sequence of Clostridium tepidiprofundi DSM 19306.</title>
        <authorList>
            <person name="Poehlein A."/>
            <person name="Daniel R."/>
        </authorList>
    </citation>
    <scope>NUCLEOTIDE SEQUENCE [LARGE SCALE GENOMIC DNA]</scope>
    <source>
        <strain evidence="8 9">DSM 19306</strain>
    </source>
</reference>
<evidence type="ECO:0000313" key="8">
    <source>
        <dbReference type="EMBL" id="KYH34983.1"/>
    </source>
</evidence>
<dbReference type="Pfam" id="PF02687">
    <property type="entry name" value="FtsX"/>
    <property type="match status" value="1"/>
</dbReference>
<evidence type="ECO:0000256" key="6">
    <source>
        <dbReference type="SAM" id="Phobius"/>
    </source>
</evidence>
<feature type="transmembrane region" description="Helical" evidence="6">
    <location>
        <begin position="116"/>
        <end position="136"/>
    </location>
</feature>
<feature type="transmembrane region" description="Helical" evidence="6">
    <location>
        <begin position="57"/>
        <end position="79"/>
    </location>
</feature>
<keyword evidence="9" id="KW-1185">Reference proteome</keyword>
<dbReference type="InterPro" id="IPR003838">
    <property type="entry name" value="ABC3_permease_C"/>
</dbReference>
<feature type="domain" description="ABC3 transporter permease C-terminal" evidence="7">
    <location>
        <begin position="64"/>
        <end position="140"/>
    </location>
</feature>
<sequence length="154" mass="18052">MFFEFIKRNSRKVRKENGVYFASLIISIIAFYVILSLGEQDVMIYLKTIESDAVAKLLLMIPVLYAVSLFFVFFLVYFANRYQLQYRSHEFGIYLMMGMKPSKLFAMIMGETLWNGLVALFIGIPVSLFLTELISLRHIKKINKSVYNNRNYQL</sequence>
<name>A0A151B599_9CLOT</name>
<protein>
    <submittedName>
        <fullName evidence="8">FtsX-like permease family protein</fullName>
    </submittedName>
</protein>
<dbReference type="Proteomes" id="UP000075531">
    <property type="component" value="Unassembled WGS sequence"/>
</dbReference>
<accession>A0A151B599</accession>
<dbReference type="RefSeq" id="WP_066823400.1">
    <property type="nucleotide sequence ID" value="NZ_LTBA01000007.1"/>
</dbReference>
<keyword evidence="3 6" id="KW-0812">Transmembrane</keyword>
<keyword evidence="5 6" id="KW-0472">Membrane</keyword>
<comment type="caution">
    <text evidence="8">The sequence shown here is derived from an EMBL/GenBank/DDBJ whole genome shotgun (WGS) entry which is preliminary data.</text>
</comment>
<evidence type="ECO:0000256" key="4">
    <source>
        <dbReference type="ARBA" id="ARBA00022989"/>
    </source>
</evidence>
<proteinExistence type="predicted"/>
<evidence type="ECO:0000256" key="5">
    <source>
        <dbReference type="ARBA" id="ARBA00023136"/>
    </source>
</evidence>
<keyword evidence="4 6" id="KW-1133">Transmembrane helix</keyword>
<evidence type="ECO:0000256" key="2">
    <source>
        <dbReference type="ARBA" id="ARBA00022475"/>
    </source>
</evidence>
<dbReference type="PANTHER" id="PTHR46795">
    <property type="entry name" value="ABC TRANSPORTER PERMEASE-RELATED-RELATED"/>
    <property type="match status" value="1"/>
</dbReference>
<keyword evidence="2" id="KW-1003">Cell membrane</keyword>